<dbReference type="GO" id="GO:0009611">
    <property type="term" value="P:response to wounding"/>
    <property type="evidence" value="ECO:0007669"/>
    <property type="project" value="InterPro"/>
</dbReference>
<dbReference type="Gene3D" id="3.30.10.10">
    <property type="entry name" value="Trypsin Inhibitor V, subunit A"/>
    <property type="match status" value="1"/>
</dbReference>
<reference evidence="5 6" key="1">
    <citation type="submission" date="2019-01" db="EMBL/GenBank/DDBJ databases">
        <title>Sequencing of cultivated peanut Arachis hypogaea provides insights into genome evolution and oil improvement.</title>
        <authorList>
            <person name="Chen X."/>
        </authorList>
    </citation>
    <scope>NUCLEOTIDE SEQUENCE [LARGE SCALE GENOMIC DNA]</scope>
    <source>
        <strain evidence="6">cv. Fuhuasheng</strain>
        <tissue evidence="5">Leaves</tissue>
    </source>
</reference>
<organism evidence="5 6">
    <name type="scientific">Arachis hypogaea</name>
    <name type="common">Peanut</name>
    <dbReference type="NCBI Taxonomy" id="3818"/>
    <lineage>
        <taxon>Eukaryota</taxon>
        <taxon>Viridiplantae</taxon>
        <taxon>Streptophyta</taxon>
        <taxon>Embryophyta</taxon>
        <taxon>Tracheophyta</taxon>
        <taxon>Spermatophyta</taxon>
        <taxon>Magnoliopsida</taxon>
        <taxon>eudicotyledons</taxon>
        <taxon>Gunneridae</taxon>
        <taxon>Pentapetalae</taxon>
        <taxon>rosids</taxon>
        <taxon>fabids</taxon>
        <taxon>Fabales</taxon>
        <taxon>Fabaceae</taxon>
        <taxon>Papilionoideae</taxon>
        <taxon>50 kb inversion clade</taxon>
        <taxon>dalbergioids sensu lato</taxon>
        <taxon>Dalbergieae</taxon>
        <taxon>Pterocarpus clade</taxon>
        <taxon>Arachis</taxon>
    </lineage>
</organism>
<evidence type="ECO:0008006" key="7">
    <source>
        <dbReference type="Google" id="ProtNLM"/>
    </source>
</evidence>
<proteinExistence type="inferred from homology"/>
<evidence type="ECO:0000313" key="5">
    <source>
        <dbReference type="EMBL" id="RYR50230.1"/>
    </source>
</evidence>
<evidence type="ECO:0000256" key="4">
    <source>
        <dbReference type="SAM" id="MobiDB-lite"/>
    </source>
</evidence>
<comment type="caution">
    <text evidence="5">The sequence shown here is derived from an EMBL/GenBank/DDBJ whole genome shotgun (WGS) entry which is preliminary data.</text>
</comment>
<dbReference type="AlphaFoldDB" id="A0A445CH43"/>
<keyword evidence="3" id="KW-0722">Serine protease inhibitor</keyword>
<dbReference type="PROSITE" id="PS00285">
    <property type="entry name" value="POTATO_INHIBITOR"/>
    <property type="match status" value="1"/>
</dbReference>
<feature type="region of interest" description="Disordered" evidence="4">
    <location>
        <begin position="1"/>
        <end position="40"/>
    </location>
</feature>
<dbReference type="Proteomes" id="UP000289738">
    <property type="component" value="Chromosome A07"/>
</dbReference>
<gene>
    <name evidence="5" type="ORF">Ahy_A07g036838</name>
</gene>
<dbReference type="InterPro" id="IPR036354">
    <property type="entry name" value="Prot_inh_pot1_sf"/>
</dbReference>
<dbReference type="PRINTS" id="PR00292">
    <property type="entry name" value="POTATOINHBTR"/>
</dbReference>
<protein>
    <recommendedName>
        <fullName evidence="7">Subtilisin inhibitor 1</fullName>
    </recommendedName>
</protein>
<keyword evidence="6" id="KW-1185">Reference proteome</keyword>
<dbReference type="SUPFAM" id="SSF54654">
    <property type="entry name" value="CI-2 family of serine protease inhibitors"/>
    <property type="match status" value="1"/>
</dbReference>
<evidence type="ECO:0000256" key="2">
    <source>
        <dbReference type="ARBA" id="ARBA00022690"/>
    </source>
</evidence>
<sequence length="99" mass="11051">MAEKDEGQGSANPPLEKPNEGLPMSYNQPVGSNNPKKISWPELVGTTSEKAKKKIKEEMDEADIQLILPGYSVTFDFRSQRVRIYVDESDKVIRTPSIG</sequence>
<accession>A0A445CH43</accession>
<name>A0A445CH43_ARAHY</name>
<keyword evidence="2" id="KW-0646">Protease inhibitor</keyword>
<dbReference type="PANTHER" id="PTHR33091">
    <property type="entry name" value="PROTEIN, PUTATIVE, EXPRESSED-RELATED"/>
    <property type="match status" value="1"/>
</dbReference>
<dbReference type="PANTHER" id="PTHR33091:SF29">
    <property type="entry name" value="SUBTILISIN INHIBITOR 1"/>
    <property type="match status" value="1"/>
</dbReference>
<evidence type="ECO:0000256" key="3">
    <source>
        <dbReference type="ARBA" id="ARBA00022900"/>
    </source>
</evidence>
<dbReference type="Pfam" id="PF00280">
    <property type="entry name" value="potato_inhibit"/>
    <property type="match status" value="1"/>
</dbReference>
<dbReference type="InterPro" id="IPR000864">
    <property type="entry name" value="Prot_inh_pot1"/>
</dbReference>
<dbReference type="EMBL" id="SDMP01000007">
    <property type="protein sequence ID" value="RYR50230.1"/>
    <property type="molecule type" value="Genomic_DNA"/>
</dbReference>
<evidence type="ECO:0000256" key="1">
    <source>
        <dbReference type="ARBA" id="ARBA00008210"/>
    </source>
</evidence>
<dbReference type="GO" id="GO:0004867">
    <property type="term" value="F:serine-type endopeptidase inhibitor activity"/>
    <property type="evidence" value="ECO:0007669"/>
    <property type="project" value="UniProtKB-KW"/>
</dbReference>
<feature type="compositionally biased region" description="Polar residues" evidence="4">
    <location>
        <begin position="25"/>
        <end position="36"/>
    </location>
</feature>
<comment type="similarity">
    <text evidence="1">Belongs to the protease inhibitor I13 (potato type I serine protease inhibitor) family.</text>
</comment>
<evidence type="ECO:0000313" key="6">
    <source>
        <dbReference type="Proteomes" id="UP000289738"/>
    </source>
</evidence>